<accession>A0A4Z2CKJ2</accession>
<proteinExistence type="predicted"/>
<evidence type="ECO:0000313" key="1">
    <source>
        <dbReference type="EMBL" id="TNN04706.1"/>
    </source>
</evidence>
<dbReference type="AlphaFoldDB" id="A0A4Z2CKJ2"/>
<keyword evidence="2" id="KW-1185">Reference proteome</keyword>
<dbReference type="Proteomes" id="UP000311919">
    <property type="component" value="Unassembled WGS sequence"/>
</dbReference>
<gene>
    <name evidence="1" type="ORF">EWB00_000429</name>
</gene>
<sequence length="81" mass="8738">MTTPSPKEGLHAYMQQINIGGSAHHRDAVSKVSTVKFYPAKAQSFSTQIFLPTEEVRESMQSLPGLIVKATGEASASVPTY</sequence>
<organism evidence="1 2">
    <name type="scientific">Schistosoma japonicum</name>
    <name type="common">Blood fluke</name>
    <dbReference type="NCBI Taxonomy" id="6182"/>
    <lineage>
        <taxon>Eukaryota</taxon>
        <taxon>Metazoa</taxon>
        <taxon>Spiralia</taxon>
        <taxon>Lophotrochozoa</taxon>
        <taxon>Platyhelminthes</taxon>
        <taxon>Trematoda</taxon>
        <taxon>Digenea</taxon>
        <taxon>Strigeidida</taxon>
        <taxon>Schistosomatoidea</taxon>
        <taxon>Schistosomatidae</taxon>
        <taxon>Schistosoma</taxon>
    </lineage>
</organism>
<feature type="non-terminal residue" evidence="1">
    <location>
        <position position="81"/>
    </location>
</feature>
<dbReference type="EMBL" id="SKCS01001106">
    <property type="protein sequence ID" value="TNN04706.1"/>
    <property type="molecule type" value="Genomic_DNA"/>
</dbReference>
<comment type="caution">
    <text evidence="1">The sequence shown here is derived from an EMBL/GenBank/DDBJ whole genome shotgun (WGS) entry which is preliminary data.</text>
</comment>
<name>A0A4Z2CKJ2_SCHJA</name>
<reference evidence="1 2" key="1">
    <citation type="submission" date="2019-03" db="EMBL/GenBank/DDBJ databases">
        <title>An improved genome assembly of the fluke Schistosoma japonicum.</title>
        <authorList>
            <person name="Hu W."/>
            <person name="Luo F."/>
            <person name="Yin M."/>
            <person name="Mo X."/>
            <person name="Sun C."/>
            <person name="Wu Q."/>
            <person name="Zhu B."/>
            <person name="Xiang M."/>
            <person name="Wang J."/>
            <person name="Wang Y."/>
            <person name="Zhang T."/>
            <person name="Xu B."/>
            <person name="Zheng H."/>
            <person name="Feng Z."/>
        </authorList>
    </citation>
    <scope>NUCLEOTIDE SEQUENCE [LARGE SCALE GENOMIC DNA]</scope>
    <source>
        <strain evidence="1">HuSjv2</strain>
        <tissue evidence="1">Worms</tissue>
    </source>
</reference>
<evidence type="ECO:0000313" key="2">
    <source>
        <dbReference type="Proteomes" id="UP000311919"/>
    </source>
</evidence>
<protein>
    <submittedName>
        <fullName evidence="1">Uncharacterized protein</fullName>
    </submittedName>
</protein>